<protein>
    <recommendedName>
        <fullName evidence="5">Ribosomal protein L9 domain-containing protein</fullName>
    </recommendedName>
</protein>
<dbReference type="Proteomes" id="UP000799640">
    <property type="component" value="Unassembled WGS sequence"/>
</dbReference>
<sequence length="270" mass="29041">MRPHNALRPLQVATHTRPHLPSSSPSPWLHQTRSSTAHGPATIPVRLLKHLDTYGKQGSIVPIPAGQMRNKFFPARLATYLSPTERKSVLSAPHPPERDTLFSRYAFHMRERAAAKQARKALVEEAQDKLVEKLIIAEVAPDRAIGLLQALLPAHLDFPRAPVDAVPDAPASANVPATAAASSSGPIPIYGSVSAGDVVAVVKAAVVHNEEAARIPLTSRDVRFLGVAGGDDLKHLKHLGEYDVEISVRGAGEVVRRVVRVVPRAVVVEA</sequence>
<dbReference type="GO" id="GO:0005840">
    <property type="term" value="C:ribosome"/>
    <property type="evidence" value="ECO:0007669"/>
    <property type="project" value="UniProtKB-KW"/>
</dbReference>
<dbReference type="InterPro" id="IPR020070">
    <property type="entry name" value="Ribosomal_bL9_N"/>
</dbReference>
<keyword evidence="3" id="KW-0687">Ribonucleoprotein</keyword>
<accession>A0A6G1HJY0</accession>
<proteinExistence type="inferred from homology"/>
<evidence type="ECO:0000256" key="3">
    <source>
        <dbReference type="ARBA" id="ARBA00023274"/>
    </source>
</evidence>
<comment type="similarity">
    <text evidence="1">Belongs to the bacterial ribosomal protein bL9 family.</text>
</comment>
<dbReference type="Pfam" id="PF01281">
    <property type="entry name" value="Ribosomal_L9_N"/>
    <property type="match status" value="1"/>
</dbReference>
<dbReference type="OrthoDB" id="5555409at2759"/>
<evidence type="ECO:0000259" key="5">
    <source>
        <dbReference type="Pfam" id="PF01281"/>
    </source>
</evidence>
<evidence type="ECO:0000256" key="2">
    <source>
        <dbReference type="ARBA" id="ARBA00022980"/>
    </source>
</evidence>
<dbReference type="AlphaFoldDB" id="A0A6G1HJY0"/>
<keyword evidence="7" id="KW-1185">Reference proteome</keyword>
<evidence type="ECO:0000313" key="6">
    <source>
        <dbReference type="EMBL" id="KAF2396147.1"/>
    </source>
</evidence>
<evidence type="ECO:0000256" key="4">
    <source>
        <dbReference type="SAM" id="MobiDB-lite"/>
    </source>
</evidence>
<dbReference type="InterPro" id="IPR000244">
    <property type="entry name" value="Ribosomal_bL9"/>
</dbReference>
<evidence type="ECO:0000256" key="1">
    <source>
        <dbReference type="ARBA" id="ARBA00010605"/>
    </source>
</evidence>
<evidence type="ECO:0000313" key="7">
    <source>
        <dbReference type="Proteomes" id="UP000799640"/>
    </source>
</evidence>
<dbReference type="GO" id="GO:1990904">
    <property type="term" value="C:ribonucleoprotein complex"/>
    <property type="evidence" value="ECO:0007669"/>
    <property type="project" value="UniProtKB-KW"/>
</dbReference>
<dbReference type="SUPFAM" id="SSF55658">
    <property type="entry name" value="L9 N-domain-like"/>
    <property type="match status" value="1"/>
</dbReference>
<keyword evidence="2" id="KW-0689">Ribosomal protein</keyword>
<gene>
    <name evidence="6" type="ORF">EJ06DRAFT_551860</name>
</gene>
<name>A0A6G1HJY0_9PEZI</name>
<dbReference type="Gene3D" id="3.40.5.10">
    <property type="entry name" value="Ribosomal protein L9, N-terminal domain"/>
    <property type="match status" value="1"/>
</dbReference>
<dbReference type="EMBL" id="ML996708">
    <property type="protein sequence ID" value="KAF2396147.1"/>
    <property type="molecule type" value="Genomic_DNA"/>
</dbReference>
<dbReference type="InterPro" id="IPR009027">
    <property type="entry name" value="Ribosomal_bL9/RNase_H1_N"/>
</dbReference>
<dbReference type="InterPro" id="IPR036935">
    <property type="entry name" value="Ribosomal_bL9_N_sf"/>
</dbReference>
<organism evidence="6 7">
    <name type="scientific">Trichodelitschia bisporula</name>
    <dbReference type="NCBI Taxonomy" id="703511"/>
    <lineage>
        <taxon>Eukaryota</taxon>
        <taxon>Fungi</taxon>
        <taxon>Dikarya</taxon>
        <taxon>Ascomycota</taxon>
        <taxon>Pezizomycotina</taxon>
        <taxon>Dothideomycetes</taxon>
        <taxon>Dothideomycetes incertae sedis</taxon>
        <taxon>Phaeotrichales</taxon>
        <taxon>Phaeotrichaceae</taxon>
        <taxon>Trichodelitschia</taxon>
    </lineage>
</organism>
<dbReference type="PANTHER" id="PTHR21368">
    <property type="entry name" value="50S RIBOSOMAL PROTEIN L9"/>
    <property type="match status" value="1"/>
</dbReference>
<feature type="domain" description="Ribosomal protein L9" evidence="5">
    <location>
        <begin position="44"/>
        <end position="88"/>
    </location>
</feature>
<dbReference type="GO" id="GO:0006412">
    <property type="term" value="P:translation"/>
    <property type="evidence" value="ECO:0007669"/>
    <property type="project" value="InterPro"/>
</dbReference>
<reference evidence="6" key="1">
    <citation type="journal article" date="2020" name="Stud. Mycol.">
        <title>101 Dothideomycetes genomes: a test case for predicting lifestyles and emergence of pathogens.</title>
        <authorList>
            <person name="Haridas S."/>
            <person name="Albert R."/>
            <person name="Binder M."/>
            <person name="Bloem J."/>
            <person name="Labutti K."/>
            <person name="Salamov A."/>
            <person name="Andreopoulos B."/>
            <person name="Baker S."/>
            <person name="Barry K."/>
            <person name="Bills G."/>
            <person name="Bluhm B."/>
            <person name="Cannon C."/>
            <person name="Castanera R."/>
            <person name="Culley D."/>
            <person name="Daum C."/>
            <person name="Ezra D."/>
            <person name="Gonzalez J."/>
            <person name="Henrissat B."/>
            <person name="Kuo A."/>
            <person name="Liang C."/>
            <person name="Lipzen A."/>
            <person name="Lutzoni F."/>
            <person name="Magnuson J."/>
            <person name="Mondo S."/>
            <person name="Nolan M."/>
            <person name="Ohm R."/>
            <person name="Pangilinan J."/>
            <person name="Park H.-J."/>
            <person name="Ramirez L."/>
            <person name="Alfaro M."/>
            <person name="Sun H."/>
            <person name="Tritt A."/>
            <person name="Yoshinaga Y."/>
            <person name="Zwiers L.-H."/>
            <person name="Turgeon B."/>
            <person name="Goodwin S."/>
            <person name="Spatafora J."/>
            <person name="Crous P."/>
            <person name="Grigoriev I."/>
        </authorList>
    </citation>
    <scope>NUCLEOTIDE SEQUENCE</scope>
    <source>
        <strain evidence="6">CBS 262.69</strain>
    </source>
</reference>
<dbReference type="GO" id="GO:0003735">
    <property type="term" value="F:structural constituent of ribosome"/>
    <property type="evidence" value="ECO:0007669"/>
    <property type="project" value="InterPro"/>
</dbReference>
<feature type="region of interest" description="Disordered" evidence="4">
    <location>
        <begin position="1"/>
        <end position="37"/>
    </location>
</feature>